<dbReference type="EMBL" id="GL573265">
    <property type="protein sequence ID" value="ELR10685.1"/>
    <property type="molecule type" value="Genomic_DNA"/>
</dbReference>
<dbReference type="AlphaFoldDB" id="L8GBU9"/>
<protein>
    <submittedName>
        <fullName evidence="1">Uncharacterized protein</fullName>
    </submittedName>
</protein>
<organism evidence="1 2">
    <name type="scientific">Pseudogymnoascus destructans (strain ATCC MYA-4855 / 20631-21)</name>
    <name type="common">Bat white-nose syndrome fungus</name>
    <name type="synonym">Geomyces destructans</name>
    <dbReference type="NCBI Taxonomy" id="658429"/>
    <lineage>
        <taxon>Eukaryota</taxon>
        <taxon>Fungi</taxon>
        <taxon>Dikarya</taxon>
        <taxon>Ascomycota</taxon>
        <taxon>Pezizomycotina</taxon>
        <taxon>Leotiomycetes</taxon>
        <taxon>Thelebolales</taxon>
        <taxon>Thelebolaceae</taxon>
        <taxon>Pseudogymnoascus</taxon>
    </lineage>
</organism>
<evidence type="ECO:0000313" key="1">
    <source>
        <dbReference type="EMBL" id="ELR10685.1"/>
    </source>
</evidence>
<keyword evidence="2" id="KW-1185">Reference proteome</keyword>
<dbReference type="HOGENOM" id="CLU_107700_0_0_1"/>
<reference evidence="2" key="1">
    <citation type="submission" date="2010-09" db="EMBL/GenBank/DDBJ databases">
        <title>The genome sequence of Geomyces destructans 20631-21.</title>
        <authorList>
            <consortium name="The Broad Institute Genome Sequencing Platform"/>
            <person name="Cuomo C.A."/>
            <person name="Blehert D.S."/>
            <person name="Lorch J.M."/>
            <person name="Young S.K."/>
            <person name="Zeng Q."/>
            <person name="Gargeya S."/>
            <person name="Fitzgerald M."/>
            <person name="Haas B."/>
            <person name="Abouelleil A."/>
            <person name="Alvarado L."/>
            <person name="Arachchi H.M."/>
            <person name="Berlin A."/>
            <person name="Brown A."/>
            <person name="Chapman S.B."/>
            <person name="Chen Z."/>
            <person name="Dunbar C."/>
            <person name="Freedman E."/>
            <person name="Gearin G."/>
            <person name="Gellesch M."/>
            <person name="Goldberg J."/>
            <person name="Griggs A."/>
            <person name="Gujja S."/>
            <person name="Heiman D."/>
            <person name="Howarth C."/>
            <person name="Larson L."/>
            <person name="Lui A."/>
            <person name="MacDonald P.J.P."/>
            <person name="Montmayeur A."/>
            <person name="Murphy C."/>
            <person name="Neiman D."/>
            <person name="Pearson M."/>
            <person name="Priest M."/>
            <person name="Roberts A."/>
            <person name="Saif S."/>
            <person name="Shea T."/>
            <person name="Shenoy N."/>
            <person name="Sisk P."/>
            <person name="Stolte C."/>
            <person name="Sykes S."/>
            <person name="Wortman J."/>
            <person name="Nusbaum C."/>
            <person name="Birren B."/>
        </authorList>
    </citation>
    <scope>NUCLEOTIDE SEQUENCE [LARGE SCALE GENOMIC DNA]</scope>
    <source>
        <strain evidence="2">ATCC MYA-4855 / 20631-21</strain>
    </source>
</reference>
<proteinExistence type="predicted"/>
<dbReference type="VEuPathDB" id="FungiDB:GMDG_04946"/>
<gene>
    <name evidence="1" type="ORF">GMDG_04946</name>
</gene>
<name>L8GBU9_PSED2</name>
<sequence length="160" mass="18803">MKPLLRLVEEIRHGIPSHYHVDLENRLAIAWGERKRKRFDIKPRSRGENLVATRENRARIIYLQAQDEDCLLFLAFILAYSPRSCVDFKTTEFVELHDYALDNKQQRASPEPEKLLKTMAIRRGFNQNLHYLNYMQRMFPEGFVNTILCFLLVSATFAGS</sequence>
<evidence type="ECO:0000313" key="2">
    <source>
        <dbReference type="Proteomes" id="UP000011064"/>
    </source>
</evidence>
<accession>L8GBU9</accession>
<dbReference type="Proteomes" id="UP000011064">
    <property type="component" value="Unassembled WGS sequence"/>
</dbReference>
<dbReference type="InParanoid" id="L8GBU9"/>